<dbReference type="InterPro" id="IPR020449">
    <property type="entry name" value="Tscrpt_reg_AraC-type_HTH"/>
</dbReference>
<feature type="compositionally biased region" description="Basic and acidic residues" evidence="6">
    <location>
        <begin position="328"/>
        <end position="338"/>
    </location>
</feature>
<reference evidence="8 9" key="1">
    <citation type="submission" date="2023-10" db="EMBL/GenBank/DDBJ databases">
        <title>Characteristics and mechanism of a salt-tolerant marine origin heterotrophic nitrifying- aerobic denitrifying bacteria Marinobacter xestospongiae HN1.</title>
        <authorList>
            <person name="Qi R."/>
        </authorList>
    </citation>
    <scope>NUCLEOTIDE SEQUENCE [LARGE SCALE GENOMIC DNA]</scope>
    <source>
        <strain evidence="8 9">HN1</strain>
    </source>
</reference>
<keyword evidence="9" id="KW-1185">Reference proteome</keyword>
<evidence type="ECO:0000313" key="8">
    <source>
        <dbReference type="EMBL" id="MDV2078257.1"/>
    </source>
</evidence>
<evidence type="ECO:0000256" key="2">
    <source>
        <dbReference type="ARBA" id="ARBA00023125"/>
    </source>
</evidence>
<protein>
    <submittedName>
        <fullName evidence="8">AraC family transcriptional regulator</fullName>
    </submittedName>
</protein>
<dbReference type="SMART" id="SM00342">
    <property type="entry name" value="HTH_ARAC"/>
    <property type="match status" value="1"/>
</dbReference>
<dbReference type="PRINTS" id="PR00032">
    <property type="entry name" value="HTHARAC"/>
</dbReference>
<accession>A0ABU3VW84</accession>
<feature type="region of interest" description="Disordered" evidence="6">
    <location>
        <begin position="325"/>
        <end position="346"/>
    </location>
</feature>
<gene>
    <name evidence="8" type="ORF">RYS15_06150</name>
</gene>
<dbReference type="PANTHER" id="PTHR46796">
    <property type="entry name" value="HTH-TYPE TRANSCRIPTIONAL ACTIVATOR RHAS-RELATED"/>
    <property type="match status" value="1"/>
</dbReference>
<name>A0ABU3VW84_9GAMM</name>
<dbReference type="InterPro" id="IPR050204">
    <property type="entry name" value="AraC_XylS_family_regulators"/>
</dbReference>
<organism evidence="8 9">
    <name type="scientific">Marinobacter xestospongiae</name>
    <dbReference type="NCBI Taxonomy" id="994319"/>
    <lineage>
        <taxon>Bacteria</taxon>
        <taxon>Pseudomonadati</taxon>
        <taxon>Pseudomonadota</taxon>
        <taxon>Gammaproteobacteria</taxon>
        <taxon>Pseudomonadales</taxon>
        <taxon>Marinobacteraceae</taxon>
        <taxon>Marinobacter</taxon>
    </lineage>
</organism>
<dbReference type="RefSeq" id="WP_316973059.1">
    <property type="nucleotide sequence ID" value="NZ_JAWIIJ010000003.1"/>
</dbReference>
<keyword evidence="3" id="KW-0010">Activator</keyword>
<evidence type="ECO:0000256" key="6">
    <source>
        <dbReference type="SAM" id="MobiDB-lite"/>
    </source>
</evidence>
<evidence type="ECO:0000313" key="9">
    <source>
        <dbReference type="Proteomes" id="UP001269819"/>
    </source>
</evidence>
<dbReference type="Gene3D" id="1.10.10.60">
    <property type="entry name" value="Homeodomain-like"/>
    <property type="match status" value="1"/>
</dbReference>
<dbReference type="Pfam" id="PF12833">
    <property type="entry name" value="HTH_18"/>
    <property type="match status" value="1"/>
</dbReference>
<feature type="domain" description="HTH araC/xylS-type" evidence="7">
    <location>
        <begin position="227"/>
        <end position="332"/>
    </location>
</feature>
<dbReference type="Proteomes" id="UP001269819">
    <property type="component" value="Unassembled WGS sequence"/>
</dbReference>
<keyword evidence="1" id="KW-0805">Transcription regulation</keyword>
<dbReference type="PANTHER" id="PTHR46796:SF6">
    <property type="entry name" value="ARAC SUBFAMILY"/>
    <property type="match status" value="1"/>
</dbReference>
<dbReference type="InterPro" id="IPR009057">
    <property type="entry name" value="Homeodomain-like_sf"/>
</dbReference>
<evidence type="ECO:0000256" key="5">
    <source>
        <dbReference type="ARBA" id="ARBA00037345"/>
    </source>
</evidence>
<comment type="caution">
    <text evidence="8">The sequence shown here is derived from an EMBL/GenBank/DDBJ whole genome shotgun (WGS) entry which is preliminary data.</text>
</comment>
<evidence type="ECO:0000256" key="1">
    <source>
        <dbReference type="ARBA" id="ARBA00023015"/>
    </source>
</evidence>
<keyword evidence="2" id="KW-0238">DNA-binding</keyword>
<dbReference type="PROSITE" id="PS01124">
    <property type="entry name" value="HTH_ARAC_FAMILY_2"/>
    <property type="match status" value="1"/>
</dbReference>
<evidence type="ECO:0000256" key="4">
    <source>
        <dbReference type="ARBA" id="ARBA00023163"/>
    </source>
</evidence>
<dbReference type="SUPFAM" id="SSF46689">
    <property type="entry name" value="Homeodomain-like"/>
    <property type="match status" value="1"/>
</dbReference>
<keyword evidence="4" id="KW-0804">Transcription</keyword>
<evidence type="ECO:0000259" key="7">
    <source>
        <dbReference type="PROSITE" id="PS01124"/>
    </source>
</evidence>
<dbReference type="InterPro" id="IPR018060">
    <property type="entry name" value="HTH_AraC"/>
</dbReference>
<evidence type="ECO:0000256" key="3">
    <source>
        <dbReference type="ARBA" id="ARBA00023159"/>
    </source>
</evidence>
<comment type="function">
    <text evidence="5">Regulatory protein of the TOL plasmid xyl operons. XylS activates the xylXYZLTEGFJQKIH operon required for the degradation of toluene, m-xylene and p-xylene.</text>
</comment>
<proteinExistence type="predicted"/>
<dbReference type="EMBL" id="JAWIIJ010000003">
    <property type="protein sequence ID" value="MDV2078257.1"/>
    <property type="molecule type" value="Genomic_DNA"/>
</dbReference>
<sequence>MTNKKPEPLLVKNTELSSQTWPAARRWSLWKQRATQFVPYNCDIIAANDYAATPCDFDANIRYYQDRKHGILLSASQFQPNIVQRSHRHLADNYQHLVLICLSGSRAIVEHNFQRRQLRPGDLLLLDMQQEFAFALMNQGKAINCHIPRSKLAPALRNRKDLHLQIINGHHSVGAALRCYLQLLPLTITNIPEAEREHYLLSVAELLNACLTKQPIESRPLAGKRWQIYLECIDENFTDPDFSVDKMAKALQVSSSYVHRLFRQHQTTVRREIKRRRIDYAKRCLQQRHRLQTRELASLTDIALACGFRGLSQFSRAFREQVGMSPRDYSKLGPDFDPRSPNTLGT</sequence>